<gene>
    <name evidence="1" type="ORF">H9660_03690</name>
</gene>
<dbReference type="EMBL" id="JACSQZ010000008">
    <property type="protein sequence ID" value="MBD7914241.1"/>
    <property type="molecule type" value="Genomic_DNA"/>
</dbReference>
<evidence type="ECO:0000313" key="1">
    <source>
        <dbReference type="EMBL" id="MBD7914241.1"/>
    </source>
</evidence>
<accession>A0ABR8Q1E4</accession>
<protein>
    <submittedName>
        <fullName evidence="1">Uncharacterized protein</fullName>
    </submittedName>
</protein>
<dbReference type="Proteomes" id="UP000640335">
    <property type="component" value="Unassembled WGS sequence"/>
</dbReference>
<proteinExistence type="predicted"/>
<reference evidence="1 2" key="1">
    <citation type="submission" date="2020-08" db="EMBL/GenBank/DDBJ databases">
        <title>A Genomic Blueprint of the Chicken Gut Microbiome.</title>
        <authorList>
            <person name="Gilroy R."/>
            <person name="Ravi A."/>
            <person name="Getino M."/>
            <person name="Pursley I."/>
            <person name="Horton D.L."/>
            <person name="Alikhan N.-F."/>
            <person name="Baker D."/>
            <person name="Gharbi K."/>
            <person name="Hall N."/>
            <person name="Watson M."/>
            <person name="Adriaenssens E.M."/>
            <person name="Foster-Nyarko E."/>
            <person name="Jarju S."/>
            <person name="Secka A."/>
            <person name="Antonio M."/>
            <person name="Oren A."/>
            <person name="Chaudhuri R."/>
            <person name="La Ragione R.M."/>
            <person name="Hildebrand F."/>
            <person name="Pallen M.J."/>
        </authorList>
    </citation>
    <scope>NUCLEOTIDE SEQUENCE [LARGE SCALE GENOMIC DNA]</scope>
    <source>
        <strain evidence="1 2">Sa3CUN1</strain>
    </source>
</reference>
<keyword evidence="2" id="KW-1185">Reference proteome</keyword>
<organism evidence="1 2">
    <name type="scientific">Clostridium gallinarum</name>
    <dbReference type="NCBI Taxonomy" id="2762246"/>
    <lineage>
        <taxon>Bacteria</taxon>
        <taxon>Bacillati</taxon>
        <taxon>Bacillota</taxon>
        <taxon>Clostridia</taxon>
        <taxon>Eubacteriales</taxon>
        <taxon>Clostridiaceae</taxon>
        <taxon>Clostridium</taxon>
    </lineage>
</organism>
<comment type="caution">
    <text evidence="1">The sequence shown here is derived from an EMBL/GenBank/DDBJ whole genome shotgun (WGS) entry which is preliminary data.</text>
</comment>
<dbReference type="RefSeq" id="WP_191748715.1">
    <property type="nucleotide sequence ID" value="NZ_JACSQZ010000008.1"/>
</dbReference>
<name>A0ABR8Q1E4_9CLOT</name>
<sequence length="50" mass="5982">MIGELVGLAIPYKNFKEKIRITKKYMKSEKYDIKVYKNFIVVTLKERGKE</sequence>
<evidence type="ECO:0000313" key="2">
    <source>
        <dbReference type="Proteomes" id="UP000640335"/>
    </source>
</evidence>